<dbReference type="InterPro" id="IPR058530">
    <property type="entry name" value="Baseplate_J-like_C"/>
</dbReference>
<evidence type="ECO:0000259" key="3">
    <source>
        <dbReference type="Pfam" id="PF26078"/>
    </source>
</evidence>
<dbReference type="InterPro" id="IPR058531">
    <property type="entry name" value="Baseplate_J_M"/>
</dbReference>
<dbReference type="PANTHER" id="PTHR37829:SF3">
    <property type="entry name" value="PROTEIN JAYE-RELATED"/>
    <property type="match status" value="1"/>
</dbReference>
<accession>A0A160MA44</accession>
<evidence type="ECO:0000313" key="5">
    <source>
        <dbReference type="EMBL" id="AND39626.1"/>
    </source>
</evidence>
<evidence type="ECO:0000313" key="6">
    <source>
        <dbReference type="Proteomes" id="UP000077856"/>
    </source>
</evidence>
<feature type="domain" description="Baseplate protein J-like barrel" evidence="2">
    <location>
        <begin position="88"/>
        <end position="170"/>
    </location>
</feature>
<dbReference type="Pfam" id="PF04865">
    <property type="entry name" value="Baseplate_J"/>
    <property type="match status" value="1"/>
</dbReference>
<feature type="domain" description="Baseplate J-like central" evidence="3">
    <location>
        <begin position="191"/>
        <end position="261"/>
    </location>
</feature>
<feature type="domain" description="Baseplate J-like C-terminal" evidence="4">
    <location>
        <begin position="268"/>
        <end position="352"/>
    </location>
</feature>
<dbReference type="InterPro" id="IPR006949">
    <property type="entry name" value="Barrel_Baseplate_J-like"/>
</dbReference>
<comment type="similarity">
    <text evidence="1">Belongs to the Mu gp47/PBSX XkdT family.</text>
</comment>
<evidence type="ECO:0000256" key="1">
    <source>
        <dbReference type="ARBA" id="ARBA00038087"/>
    </source>
</evidence>
<protein>
    <submittedName>
        <fullName evidence="5">Baseplate J protein</fullName>
    </submittedName>
</protein>
<proteinExistence type="inferred from homology"/>
<dbReference type="RefSeq" id="WP_019381947.1">
    <property type="nucleotide sequence ID" value="NZ_CP015506.1"/>
</dbReference>
<dbReference type="AlphaFoldDB" id="A0A160MA44"/>
<dbReference type="Pfam" id="PF26078">
    <property type="entry name" value="Baseplate_J_M"/>
    <property type="match status" value="1"/>
</dbReference>
<sequence length="353" mass="36948">MAQYENETNDVILQRMLERIADDVDTREGSVVWDMLSPASLELAQAYLELDNALTFGFATEETPSNFLDLRTAELGVTRKPAVKAVGQVTFTGTDGIIVAAGTRVSTDEAEPVYFVTTADGTINGGTVTVAAEAEVAGSAGNVAQGRIAIALGDVSGVTAVSNAESFDGGTDSESDESLLARYYDKVRKPATSGNAHHYEQWAKEVAGVGDAKVYPLANGPGTVKVVLLDVEKTAPPTNIVTDAATYIESVRPIGATVEVVGATETVVNVSATLTLSEGATVEEARNEFESILQDYLKTLAFIDPIVRYSKIASLLLDVTVVLDYANLTVNAGTANVTIADGAVAVVGTVSFA</sequence>
<gene>
    <name evidence="5" type="ORF">A361_10915</name>
</gene>
<organism evidence="5 6">
    <name type="scientific">Cytobacillus oceanisediminis 2691</name>
    <dbReference type="NCBI Taxonomy" id="1196031"/>
    <lineage>
        <taxon>Bacteria</taxon>
        <taxon>Bacillati</taxon>
        <taxon>Bacillota</taxon>
        <taxon>Bacilli</taxon>
        <taxon>Bacillales</taxon>
        <taxon>Bacillaceae</taxon>
        <taxon>Cytobacillus</taxon>
    </lineage>
</organism>
<dbReference type="EMBL" id="CP015506">
    <property type="protein sequence ID" value="AND39626.1"/>
    <property type="molecule type" value="Genomic_DNA"/>
</dbReference>
<dbReference type="PANTHER" id="PTHR37829">
    <property type="entry name" value="PHAGE-LIKE ELEMENT PBSX PROTEIN XKDT"/>
    <property type="match status" value="1"/>
</dbReference>
<reference evidence="5 6" key="1">
    <citation type="submission" date="2016-04" db="EMBL/GenBank/DDBJ databases">
        <title>Complete genome sequence of Bacillus oceanisediminis strain 2691.</title>
        <authorList>
            <person name="Jeong H."/>
            <person name="Kim H.J."/>
            <person name="Lee D.-W."/>
        </authorList>
    </citation>
    <scope>NUCLEOTIDE SEQUENCE [LARGE SCALE GENOMIC DNA]</scope>
    <source>
        <strain evidence="5 6">2691</strain>
    </source>
</reference>
<dbReference type="STRING" id="1196031.A361_10915"/>
<evidence type="ECO:0000259" key="2">
    <source>
        <dbReference type="Pfam" id="PF04865"/>
    </source>
</evidence>
<dbReference type="Pfam" id="PF26079">
    <property type="entry name" value="Baseplate_J_C"/>
    <property type="match status" value="1"/>
</dbReference>
<dbReference type="InterPro" id="IPR052399">
    <property type="entry name" value="Phage_Baseplate_Assmbl_Protein"/>
</dbReference>
<dbReference type="eggNOG" id="COG3299">
    <property type="taxonomic scope" value="Bacteria"/>
</dbReference>
<dbReference type="KEGG" id="bon:A361_10915"/>
<evidence type="ECO:0000259" key="4">
    <source>
        <dbReference type="Pfam" id="PF26079"/>
    </source>
</evidence>
<dbReference type="Proteomes" id="UP000077856">
    <property type="component" value="Chromosome"/>
</dbReference>
<name>A0A160MA44_9BACI</name>